<keyword evidence="5" id="KW-0732">Signal</keyword>
<evidence type="ECO:0000256" key="1">
    <source>
        <dbReference type="ARBA" id="ARBA00004613"/>
    </source>
</evidence>
<dbReference type="Pfam" id="PF00151">
    <property type="entry name" value="Lipase"/>
    <property type="match status" value="1"/>
</dbReference>
<comment type="caution">
    <text evidence="7">The sequence shown here is derived from an EMBL/GenBank/DDBJ whole genome shotgun (WGS) entry which is preliminary data.</text>
</comment>
<evidence type="ECO:0000256" key="4">
    <source>
        <dbReference type="RuleBase" id="RU004262"/>
    </source>
</evidence>
<evidence type="ECO:0000313" key="7">
    <source>
        <dbReference type="EMBL" id="KAF2886353.1"/>
    </source>
</evidence>
<dbReference type="InterPro" id="IPR000734">
    <property type="entry name" value="TAG_lipase"/>
</dbReference>
<dbReference type="AlphaFoldDB" id="A0A8K0CKX6"/>
<evidence type="ECO:0000313" key="8">
    <source>
        <dbReference type="Proteomes" id="UP000801492"/>
    </source>
</evidence>
<sequence>MKAICLVFVILLATVNSKGVGVILNIILSSLLTNTMNPASDEVQEKDVKFYLVTNQDSSQRIELNATTFDQVNRGDLVKIIVHGWLESSSRQWVQNITQEYLRKGSYNVIQVDYAKPASERYGFAIYNVRPVGELVGNLIVNLYINYGVPLANFHIIGHSLGAHVSGYAGKHVNQLIRQKIPRITALDAAGPFFEIPPIFNLEGLRKDDADLLDAIHTDGGIFGYRSPLGTVDFFPNGGVAVQPSCPPISLTSIISNTQDGLDD</sequence>
<keyword evidence="8" id="KW-1185">Reference proteome</keyword>
<dbReference type="GO" id="GO:0016298">
    <property type="term" value="F:lipase activity"/>
    <property type="evidence" value="ECO:0007669"/>
    <property type="project" value="InterPro"/>
</dbReference>
<comment type="subcellular location">
    <subcellularLocation>
        <location evidence="1">Secreted</location>
    </subcellularLocation>
</comment>
<dbReference type="Gene3D" id="3.40.50.1820">
    <property type="entry name" value="alpha/beta hydrolase"/>
    <property type="match status" value="1"/>
</dbReference>
<organism evidence="7 8">
    <name type="scientific">Ignelater luminosus</name>
    <name type="common">Cucubano</name>
    <name type="synonym">Pyrophorus luminosus</name>
    <dbReference type="NCBI Taxonomy" id="2038154"/>
    <lineage>
        <taxon>Eukaryota</taxon>
        <taxon>Metazoa</taxon>
        <taxon>Ecdysozoa</taxon>
        <taxon>Arthropoda</taxon>
        <taxon>Hexapoda</taxon>
        <taxon>Insecta</taxon>
        <taxon>Pterygota</taxon>
        <taxon>Neoptera</taxon>
        <taxon>Endopterygota</taxon>
        <taxon>Coleoptera</taxon>
        <taxon>Polyphaga</taxon>
        <taxon>Elateriformia</taxon>
        <taxon>Elateroidea</taxon>
        <taxon>Elateridae</taxon>
        <taxon>Agrypninae</taxon>
        <taxon>Pyrophorini</taxon>
        <taxon>Ignelater</taxon>
    </lineage>
</organism>
<dbReference type="InterPro" id="IPR029058">
    <property type="entry name" value="AB_hydrolase_fold"/>
</dbReference>
<evidence type="ECO:0000256" key="2">
    <source>
        <dbReference type="ARBA" id="ARBA00010701"/>
    </source>
</evidence>
<evidence type="ECO:0000259" key="6">
    <source>
        <dbReference type="Pfam" id="PF00151"/>
    </source>
</evidence>
<dbReference type="Proteomes" id="UP000801492">
    <property type="component" value="Unassembled WGS sequence"/>
</dbReference>
<dbReference type="SUPFAM" id="SSF53474">
    <property type="entry name" value="alpha/beta-Hydrolases"/>
    <property type="match status" value="1"/>
</dbReference>
<feature type="domain" description="Lipase" evidence="6">
    <location>
        <begin position="39"/>
        <end position="257"/>
    </location>
</feature>
<evidence type="ECO:0000256" key="3">
    <source>
        <dbReference type="ARBA" id="ARBA00022525"/>
    </source>
</evidence>
<feature type="signal peptide" evidence="5">
    <location>
        <begin position="1"/>
        <end position="17"/>
    </location>
</feature>
<keyword evidence="3" id="KW-0964">Secreted</keyword>
<dbReference type="GO" id="GO:0016042">
    <property type="term" value="P:lipid catabolic process"/>
    <property type="evidence" value="ECO:0007669"/>
    <property type="project" value="TreeGrafter"/>
</dbReference>
<evidence type="ECO:0000256" key="5">
    <source>
        <dbReference type="SAM" id="SignalP"/>
    </source>
</evidence>
<proteinExistence type="inferred from homology"/>
<dbReference type="PANTHER" id="PTHR11610:SF173">
    <property type="entry name" value="LIPASE DOMAIN-CONTAINING PROTEIN-RELATED"/>
    <property type="match status" value="1"/>
</dbReference>
<name>A0A8K0CKX6_IGNLU</name>
<dbReference type="GO" id="GO:0005615">
    <property type="term" value="C:extracellular space"/>
    <property type="evidence" value="ECO:0007669"/>
    <property type="project" value="TreeGrafter"/>
</dbReference>
<dbReference type="PANTHER" id="PTHR11610">
    <property type="entry name" value="LIPASE"/>
    <property type="match status" value="1"/>
</dbReference>
<dbReference type="OrthoDB" id="6755582at2759"/>
<feature type="chain" id="PRO_5035436375" description="Lipase domain-containing protein" evidence="5">
    <location>
        <begin position="18"/>
        <end position="264"/>
    </location>
</feature>
<comment type="similarity">
    <text evidence="2 4">Belongs to the AB hydrolase superfamily. Lipase family.</text>
</comment>
<dbReference type="InterPro" id="IPR013818">
    <property type="entry name" value="Lipase"/>
</dbReference>
<gene>
    <name evidence="7" type="ORF">ILUMI_19820</name>
</gene>
<accession>A0A8K0CKX6</accession>
<reference evidence="7" key="1">
    <citation type="submission" date="2019-08" db="EMBL/GenBank/DDBJ databases">
        <title>The genome of the North American firefly Photinus pyralis.</title>
        <authorList>
            <consortium name="Photinus pyralis genome working group"/>
            <person name="Fallon T.R."/>
            <person name="Sander Lower S.E."/>
            <person name="Weng J.-K."/>
        </authorList>
    </citation>
    <scope>NUCLEOTIDE SEQUENCE</scope>
    <source>
        <strain evidence="7">TRF0915ILg1</strain>
        <tissue evidence="7">Whole body</tissue>
    </source>
</reference>
<dbReference type="PRINTS" id="PR00821">
    <property type="entry name" value="TAGLIPASE"/>
</dbReference>
<dbReference type="GO" id="GO:0017171">
    <property type="term" value="F:serine hydrolase activity"/>
    <property type="evidence" value="ECO:0007669"/>
    <property type="project" value="TreeGrafter"/>
</dbReference>
<feature type="non-terminal residue" evidence="7">
    <location>
        <position position="264"/>
    </location>
</feature>
<protein>
    <recommendedName>
        <fullName evidence="6">Lipase domain-containing protein</fullName>
    </recommendedName>
</protein>
<dbReference type="EMBL" id="VTPC01087977">
    <property type="protein sequence ID" value="KAF2886353.1"/>
    <property type="molecule type" value="Genomic_DNA"/>
</dbReference>